<evidence type="ECO:0000313" key="2">
    <source>
        <dbReference type="EMBL" id="KXS19441.1"/>
    </source>
</evidence>
<evidence type="ECO:0008006" key="4">
    <source>
        <dbReference type="Google" id="ProtNLM"/>
    </source>
</evidence>
<organism evidence="2 3">
    <name type="scientific">Gonapodya prolifera (strain JEL478)</name>
    <name type="common">Monoblepharis prolifera</name>
    <dbReference type="NCBI Taxonomy" id="1344416"/>
    <lineage>
        <taxon>Eukaryota</taxon>
        <taxon>Fungi</taxon>
        <taxon>Fungi incertae sedis</taxon>
        <taxon>Chytridiomycota</taxon>
        <taxon>Chytridiomycota incertae sedis</taxon>
        <taxon>Monoblepharidomycetes</taxon>
        <taxon>Monoblepharidales</taxon>
        <taxon>Gonapodyaceae</taxon>
        <taxon>Gonapodya</taxon>
    </lineage>
</organism>
<sequence length="193" mass="20215">MDAPLSLESLADLESYFASIGRAQGIPVGHALGLLEGGRLGQTYGFALGREAGFYAGVAEALEQMEGEHPGTVGIRSLKTLSTITSLSTNFPLTNPVSAHAAANDDDISVGHSHAHDAAADDDSERTDMADPSDAIRALRARYRLLLAQLHAHLAKTRADSEKGASAPAVTNMDVLRFDYKPPGSGQASSLGF</sequence>
<gene>
    <name evidence="2" type="ORF">M427DRAFT_131971</name>
</gene>
<dbReference type="STRING" id="1344416.A0A139ARR6"/>
<proteinExistence type="predicted"/>
<name>A0A139ARR6_GONPJ</name>
<feature type="region of interest" description="Disordered" evidence="1">
    <location>
        <begin position="108"/>
        <end position="129"/>
    </location>
</feature>
<dbReference type="OrthoDB" id="48036at2759"/>
<accession>A0A139ARR6</accession>
<dbReference type="Proteomes" id="UP000070544">
    <property type="component" value="Unassembled WGS sequence"/>
</dbReference>
<keyword evidence="3" id="KW-1185">Reference proteome</keyword>
<evidence type="ECO:0000313" key="3">
    <source>
        <dbReference type="Proteomes" id="UP000070544"/>
    </source>
</evidence>
<dbReference type="EMBL" id="KQ965738">
    <property type="protein sequence ID" value="KXS19441.1"/>
    <property type="molecule type" value="Genomic_DNA"/>
</dbReference>
<protein>
    <recommendedName>
        <fullName evidence="4">Essential protein Yae1 N-terminal domain-containing protein</fullName>
    </recommendedName>
</protein>
<dbReference type="AlphaFoldDB" id="A0A139ARR6"/>
<evidence type="ECO:0000256" key="1">
    <source>
        <dbReference type="SAM" id="MobiDB-lite"/>
    </source>
</evidence>
<reference evidence="2 3" key="1">
    <citation type="journal article" date="2015" name="Genome Biol. Evol.">
        <title>Phylogenomic analyses indicate that early fungi evolved digesting cell walls of algal ancestors of land plants.</title>
        <authorList>
            <person name="Chang Y."/>
            <person name="Wang S."/>
            <person name="Sekimoto S."/>
            <person name="Aerts A.L."/>
            <person name="Choi C."/>
            <person name="Clum A."/>
            <person name="LaButti K.M."/>
            <person name="Lindquist E.A."/>
            <person name="Yee Ngan C."/>
            <person name="Ohm R.A."/>
            <person name="Salamov A.A."/>
            <person name="Grigoriev I.V."/>
            <person name="Spatafora J.W."/>
            <person name="Berbee M.L."/>
        </authorList>
    </citation>
    <scope>NUCLEOTIDE SEQUENCE [LARGE SCALE GENOMIC DNA]</scope>
    <source>
        <strain evidence="2 3">JEL478</strain>
    </source>
</reference>